<comment type="caution">
    <text evidence="2">The sequence shown here is derived from an EMBL/GenBank/DDBJ whole genome shotgun (WGS) entry which is preliminary data.</text>
</comment>
<dbReference type="RefSeq" id="WP_182172231.1">
    <property type="nucleotide sequence ID" value="NZ_CP059676.1"/>
</dbReference>
<keyword evidence="1" id="KW-0472">Membrane</keyword>
<evidence type="ECO:0000313" key="3">
    <source>
        <dbReference type="Proteomes" id="UP000705983"/>
    </source>
</evidence>
<evidence type="ECO:0008006" key="4">
    <source>
        <dbReference type="Google" id="ProtNLM"/>
    </source>
</evidence>
<reference evidence="3" key="1">
    <citation type="submission" date="2021-02" db="EMBL/GenBank/DDBJ databases">
        <title>Leucobacter sp. CX169.</title>
        <authorList>
            <person name="Cheng Y."/>
        </authorList>
    </citation>
    <scope>NUCLEOTIDE SEQUENCE [LARGE SCALE GENOMIC DNA]</scope>
    <source>
        <strain evidence="3">JY899</strain>
    </source>
</reference>
<accession>A0ABS2TCE5</accession>
<sequence length="241" mass="25257">MIVALCAGLALAAAILTTTSGRRLPRPAVTRSRTRRASISIPRRHDIDLGVLATDVATRLRAGMGVEQAWRLSLQRAGLPARQPVLDTQGSPRILNELDASDGVLAEALALVKGEPRITHLTRIALPSLLTATRLTWQTGAPMADVLDECAAGLTEAGEAQTAREIALQGPKSTAAMLAWLPLLGLGLGLFMGVDPLGFLFGSTLGRIFLIAGSICEIAGIVVVRKMVRSAQSDGAIGRAS</sequence>
<feature type="transmembrane region" description="Helical" evidence="1">
    <location>
        <begin position="177"/>
        <end position="201"/>
    </location>
</feature>
<gene>
    <name evidence="2" type="ORF">JVW63_01085</name>
</gene>
<organism evidence="2 3">
    <name type="scientific">Flaviflexus equikiangi</name>
    <dbReference type="NCBI Taxonomy" id="2758573"/>
    <lineage>
        <taxon>Bacteria</taxon>
        <taxon>Bacillati</taxon>
        <taxon>Actinomycetota</taxon>
        <taxon>Actinomycetes</taxon>
        <taxon>Actinomycetales</taxon>
        <taxon>Actinomycetaceae</taxon>
        <taxon>Flaviflexus</taxon>
    </lineage>
</organism>
<evidence type="ECO:0000256" key="1">
    <source>
        <dbReference type="SAM" id="Phobius"/>
    </source>
</evidence>
<proteinExistence type="predicted"/>
<dbReference type="Proteomes" id="UP000705983">
    <property type="component" value="Unassembled WGS sequence"/>
</dbReference>
<protein>
    <recommendedName>
        <fullName evidence="4">Type II secretion system protein GspF domain-containing protein</fullName>
    </recommendedName>
</protein>
<evidence type="ECO:0000313" key="2">
    <source>
        <dbReference type="EMBL" id="MBM9432306.1"/>
    </source>
</evidence>
<keyword evidence="1" id="KW-1133">Transmembrane helix</keyword>
<name>A0ABS2TCE5_9ACTO</name>
<keyword evidence="3" id="KW-1185">Reference proteome</keyword>
<dbReference type="EMBL" id="JAFFJS010000001">
    <property type="protein sequence ID" value="MBM9432306.1"/>
    <property type="molecule type" value="Genomic_DNA"/>
</dbReference>
<feature type="transmembrane region" description="Helical" evidence="1">
    <location>
        <begin position="208"/>
        <end position="228"/>
    </location>
</feature>
<keyword evidence="1" id="KW-0812">Transmembrane</keyword>